<sequence length="381" mass="44890">MYNSKQITELLFQTVDAYAKISNNKPHRAVQDLNTGYCYMVATLVQHILKEKFRIDVNMVSHPHHCLLEFEGVYYDTIYPTGYPNDPCKVWKLDEAECRSTLDLLGYGKVGILNPHPRFMVLIEWMCEEFGVSKPEFYNHMVEWYDAPEPYVRRKHKWFRDYTKTTHRRLLTRYRRRHQQYFNEPLTKYSMGWIADFTAYPEDLWVTLRVTDYCTWMRNIIKTRYPSYSEVIESCFGKGVFSRNNIQMMGRLTRVEEPGLSQLRGCIPTVQMIDDPAYQNYLTQRGTVELEMHWAKSIDFTTDQYKLDLSDDQLKAIESACSKMKNGELVKVGDVLTLGSLDKLEDDPKRLLFAIEDNEGNVNYTNDREAWLNKAPDDSEE</sequence>
<dbReference type="EMBL" id="MK358448">
    <property type="protein sequence ID" value="QCW23165.1"/>
    <property type="molecule type" value="Genomic_DNA"/>
</dbReference>
<organism evidence="1 2">
    <name type="scientific">Vibrio phage 5 TSL-2019</name>
    <dbReference type="NCBI Taxonomy" id="2578086"/>
    <lineage>
        <taxon>Viruses</taxon>
        <taxon>Duplodnaviria</taxon>
        <taxon>Heunggongvirae</taxon>
        <taxon>Uroviricota</taxon>
        <taxon>Caudoviricetes</taxon>
        <taxon>Chimalliviridae</taxon>
        <taxon>Gorgonvirinae</taxon>
        <taxon>Aphroditevirus</taxon>
        <taxon>Aphroditevirus USC1</taxon>
    </lineage>
</organism>
<evidence type="ECO:0000313" key="1">
    <source>
        <dbReference type="EMBL" id="QCW23165.1"/>
    </source>
</evidence>
<reference evidence="1 2" key="1">
    <citation type="submission" date="2019-01" db="EMBL/GenBank/DDBJ databases">
        <authorList>
            <person name="Le T.S."/>
            <person name="Kurtboke I."/>
        </authorList>
    </citation>
    <scope>NUCLEOTIDE SEQUENCE [LARGE SCALE GENOMIC DNA]</scope>
</reference>
<protein>
    <submittedName>
        <fullName evidence="1">Uncharacterized protein</fullName>
    </submittedName>
</protein>
<accession>A0A513SPU1</accession>
<proteinExistence type="predicted"/>
<dbReference type="Proteomes" id="UP000316194">
    <property type="component" value="Segment"/>
</dbReference>
<evidence type="ECO:0000313" key="2">
    <source>
        <dbReference type="Proteomes" id="UP000316194"/>
    </source>
</evidence>
<name>A0A513SPU1_9CAUD</name>